<accession>A0AAW0KL63</accession>
<evidence type="ECO:0000313" key="1">
    <source>
        <dbReference type="EMBL" id="KAK7839393.1"/>
    </source>
</evidence>
<proteinExistence type="predicted"/>
<keyword evidence="2" id="KW-1185">Reference proteome</keyword>
<comment type="caution">
    <text evidence="1">The sequence shown here is derived from an EMBL/GenBank/DDBJ whole genome shotgun (WGS) entry which is preliminary data.</text>
</comment>
<name>A0AAW0KL63_QUESU</name>
<dbReference type="EMBL" id="PKMF04000284">
    <property type="protein sequence ID" value="KAK7839393.1"/>
    <property type="molecule type" value="Genomic_DNA"/>
</dbReference>
<reference evidence="1 2" key="1">
    <citation type="journal article" date="2018" name="Sci. Data">
        <title>The draft genome sequence of cork oak.</title>
        <authorList>
            <person name="Ramos A.M."/>
            <person name="Usie A."/>
            <person name="Barbosa P."/>
            <person name="Barros P.M."/>
            <person name="Capote T."/>
            <person name="Chaves I."/>
            <person name="Simoes F."/>
            <person name="Abreu I."/>
            <person name="Carrasquinho I."/>
            <person name="Faro C."/>
            <person name="Guimaraes J.B."/>
            <person name="Mendonca D."/>
            <person name="Nobrega F."/>
            <person name="Rodrigues L."/>
            <person name="Saibo N.J.M."/>
            <person name="Varela M.C."/>
            <person name="Egas C."/>
            <person name="Matos J."/>
            <person name="Miguel C.M."/>
            <person name="Oliveira M.M."/>
            <person name="Ricardo C.P."/>
            <person name="Goncalves S."/>
        </authorList>
    </citation>
    <scope>NUCLEOTIDE SEQUENCE [LARGE SCALE GENOMIC DNA]</scope>
    <source>
        <strain evidence="2">cv. HL8</strain>
    </source>
</reference>
<protein>
    <submittedName>
        <fullName evidence="1">Uncharacterized protein</fullName>
    </submittedName>
</protein>
<sequence length="72" mass="7214">MVALKGKAGLLCIFGEVSQVYLSGNGNDKGDGRGQKTNGNGLKIVVSGDSTVGLAVAMGVDLGGCFVVLWGN</sequence>
<evidence type="ECO:0000313" key="2">
    <source>
        <dbReference type="Proteomes" id="UP000237347"/>
    </source>
</evidence>
<dbReference type="Proteomes" id="UP000237347">
    <property type="component" value="Unassembled WGS sequence"/>
</dbReference>
<gene>
    <name evidence="1" type="ORF">CFP56_018068</name>
</gene>
<dbReference type="AlphaFoldDB" id="A0AAW0KL63"/>
<organism evidence="1 2">
    <name type="scientific">Quercus suber</name>
    <name type="common">Cork oak</name>
    <dbReference type="NCBI Taxonomy" id="58331"/>
    <lineage>
        <taxon>Eukaryota</taxon>
        <taxon>Viridiplantae</taxon>
        <taxon>Streptophyta</taxon>
        <taxon>Embryophyta</taxon>
        <taxon>Tracheophyta</taxon>
        <taxon>Spermatophyta</taxon>
        <taxon>Magnoliopsida</taxon>
        <taxon>eudicotyledons</taxon>
        <taxon>Gunneridae</taxon>
        <taxon>Pentapetalae</taxon>
        <taxon>rosids</taxon>
        <taxon>fabids</taxon>
        <taxon>Fagales</taxon>
        <taxon>Fagaceae</taxon>
        <taxon>Quercus</taxon>
    </lineage>
</organism>